<evidence type="ECO:0000313" key="1">
    <source>
        <dbReference type="EMBL" id="KAK2989281.1"/>
    </source>
</evidence>
<dbReference type="EMBL" id="JAVXUO010000766">
    <property type="protein sequence ID" value="KAK2989281.1"/>
    <property type="molecule type" value="Genomic_DNA"/>
</dbReference>
<proteinExistence type="predicted"/>
<reference evidence="1" key="1">
    <citation type="submission" date="2022-12" db="EMBL/GenBank/DDBJ databases">
        <title>Draft genome assemblies for two species of Escallonia (Escalloniales).</title>
        <authorList>
            <person name="Chanderbali A."/>
            <person name="Dervinis C."/>
            <person name="Anghel I."/>
            <person name="Soltis D."/>
            <person name="Soltis P."/>
            <person name="Zapata F."/>
        </authorList>
    </citation>
    <scope>NUCLEOTIDE SEQUENCE</scope>
    <source>
        <strain evidence="1">UCBG92.1500</strain>
        <tissue evidence="1">Leaf</tissue>
    </source>
</reference>
<name>A0AA88UP61_9ASTE</name>
<organism evidence="1 2">
    <name type="scientific">Escallonia rubra</name>
    <dbReference type="NCBI Taxonomy" id="112253"/>
    <lineage>
        <taxon>Eukaryota</taxon>
        <taxon>Viridiplantae</taxon>
        <taxon>Streptophyta</taxon>
        <taxon>Embryophyta</taxon>
        <taxon>Tracheophyta</taxon>
        <taxon>Spermatophyta</taxon>
        <taxon>Magnoliopsida</taxon>
        <taxon>eudicotyledons</taxon>
        <taxon>Gunneridae</taxon>
        <taxon>Pentapetalae</taxon>
        <taxon>asterids</taxon>
        <taxon>campanulids</taxon>
        <taxon>Escalloniales</taxon>
        <taxon>Escalloniaceae</taxon>
        <taxon>Escallonia</taxon>
    </lineage>
</organism>
<feature type="non-terminal residue" evidence="1">
    <location>
        <position position="1"/>
    </location>
</feature>
<dbReference type="PANTHER" id="PTHR10492">
    <property type="match status" value="1"/>
</dbReference>
<protein>
    <submittedName>
        <fullName evidence="1">Uncharacterized protein</fullName>
    </submittedName>
</protein>
<dbReference type="AlphaFoldDB" id="A0AA88UP61"/>
<dbReference type="PANTHER" id="PTHR10492:SF94">
    <property type="entry name" value="ATP-DEPENDENT DNA HELICASE"/>
    <property type="match status" value="1"/>
</dbReference>
<dbReference type="Proteomes" id="UP001187471">
    <property type="component" value="Unassembled WGS sequence"/>
</dbReference>
<keyword evidence="2" id="KW-1185">Reference proteome</keyword>
<sequence>ATSGIFLGPFAPHLVTQREKRRNNGRSVYLCKATLHNDCVVPYNPYLFAKFNCHINVEICSSIKAVKYLYKYIYKGHDRVLFQVVSQETNVSVDEISQFQSARWVSPPESAWHFFGFLLNDISPSVVALHLHLPNLQSLLNRDGPTYLYSKFPKHHVWNYGYLPWEPRHLCLSVGRILCTNPAEGERYYLRLVLLHVRGPTSFNALKTVDGAYGLLEGDNAIEEFLQEGSTFQMPYALRRLFVTLLVHYEVGNPRFLLEKFSTQLSEDFQCTYGSNEKLVHYKMITSISQSIESVGKQQADFDLPLVSYEDI</sequence>
<evidence type="ECO:0000313" key="2">
    <source>
        <dbReference type="Proteomes" id="UP001187471"/>
    </source>
</evidence>
<comment type="caution">
    <text evidence="1">The sequence shown here is derived from an EMBL/GenBank/DDBJ whole genome shotgun (WGS) entry which is preliminary data.</text>
</comment>
<accession>A0AA88UP61</accession>
<gene>
    <name evidence="1" type="ORF">RJ640_000031</name>
</gene>